<dbReference type="SMART" id="SM00184">
    <property type="entry name" value="RING"/>
    <property type="match status" value="1"/>
</dbReference>
<dbReference type="InterPro" id="IPR013083">
    <property type="entry name" value="Znf_RING/FYVE/PHD"/>
</dbReference>
<keyword evidence="4" id="KW-0479">Metal-binding</keyword>
<gene>
    <name evidence="11" type="ORF">HS088_TW12G00932</name>
</gene>
<dbReference type="PROSITE" id="PS50089">
    <property type="entry name" value="ZF_RING_2"/>
    <property type="match status" value="1"/>
</dbReference>
<accession>A0A7J7D030</accession>
<proteinExistence type="predicted"/>
<evidence type="ECO:0000256" key="5">
    <source>
        <dbReference type="ARBA" id="ARBA00022771"/>
    </source>
</evidence>
<dbReference type="AlphaFoldDB" id="A0A7J7D030"/>
<evidence type="ECO:0000256" key="6">
    <source>
        <dbReference type="ARBA" id="ARBA00022786"/>
    </source>
</evidence>
<keyword evidence="7" id="KW-0862">Zinc</keyword>
<dbReference type="InParanoid" id="A0A7J7D030"/>
<evidence type="ECO:0000256" key="2">
    <source>
        <dbReference type="ARBA" id="ARBA00012483"/>
    </source>
</evidence>
<reference evidence="11 12" key="1">
    <citation type="journal article" date="2020" name="Nat. Commun.">
        <title>Genome of Tripterygium wilfordii and identification of cytochrome P450 involved in triptolide biosynthesis.</title>
        <authorList>
            <person name="Tu L."/>
            <person name="Su P."/>
            <person name="Zhang Z."/>
            <person name="Gao L."/>
            <person name="Wang J."/>
            <person name="Hu T."/>
            <person name="Zhou J."/>
            <person name="Zhang Y."/>
            <person name="Zhao Y."/>
            <person name="Liu Y."/>
            <person name="Song Y."/>
            <person name="Tong Y."/>
            <person name="Lu Y."/>
            <person name="Yang J."/>
            <person name="Xu C."/>
            <person name="Jia M."/>
            <person name="Peters R.J."/>
            <person name="Huang L."/>
            <person name="Gao W."/>
        </authorList>
    </citation>
    <scope>NUCLEOTIDE SEQUENCE [LARGE SCALE GENOMIC DNA]</scope>
    <source>
        <strain evidence="12">cv. XIE 37</strain>
        <tissue evidence="11">Leaf</tissue>
    </source>
</reference>
<dbReference type="PANTHER" id="PTHR15710:SF196">
    <property type="entry name" value="F6A14.12 PROTEIN-RELATED"/>
    <property type="match status" value="1"/>
</dbReference>
<dbReference type="FunFam" id="3.30.40.10:FF:000127">
    <property type="entry name" value="E3 ubiquitin-protein ligase RNF181"/>
    <property type="match status" value="1"/>
</dbReference>
<comment type="catalytic activity">
    <reaction evidence="1">
        <text>S-ubiquitinyl-[E2 ubiquitin-conjugating enzyme]-L-cysteine + [acceptor protein]-L-lysine = [E2 ubiquitin-conjugating enzyme]-L-cysteine + N(6)-ubiquitinyl-[acceptor protein]-L-lysine.</text>
        <dbReference type="EC" id="2.3.2.27"/>
    </reaction>
</comment>
<dbReference type="Pfam" id="PF13639">
    <property type="entry name" value="zf-RING_2"/>
    <property type="match status" value="1"/>
</dbReference>
<dbReference type="Proteomes" id="UP000593562">
    <property type="component" value="Unassembled WGS sequence"/>
</dbReference>
<keyword evidence="3" id="KW-0808">Transferase</keyword>
<sequence>MSSHEDGTRGLWEPVVLTPTNTGNNETIPVCIHGLNARGQEEVLPSWYRVTRAALLSSPSAALASLDRSNQVEEEVLQRNGISVDEYMEDEDMEEEDEEDEEEEEEDGVCGASVESIEGLEKVRVEKGLMGLENSCPICLDEFEIWSEATKMPCNHFFHSNCIEMWLEKSNVCPLCRYKMPQS</sequence>
<evidence type="ECO:0000256" key="1">
    <source>
        <dbReference type="ARBA" id="ARBA00000900"/>
    </source>
</evidence>
<dbReference type="GO" id="GO:0061630">
    <property type="term" value="F:ubiquitin protein ligase activity"/>
    <property type="evidence" value="ECO:0007669"/>
    <property type="project" value="UniProtKB-EC"/>
</dbReference>
<dbReference type="Gene3D" id="3.30.40.10">
    <property type="entry name" value="Zinc/RING finger domain, C3HC4 (zinc finger)"/>
    <property type="match status" value="1"/>
</dbReference>
<evidence type="ECO:0000259" key="10">
    <source>
        <dbReference type="PROSITE" id="PS50089"/>
    </source>
</evidence>
<feature type="region of interest" description="Disordered" evidence="9">
    <location>
        <begin position="84"/>
        <end position="111"/>
    </location>
</feature>
<evidence type="ECO:0000313" key="12">
    <source>
        <dbReference type="Proteomes" id="UP000593562"/>
    </source>
</evidence>
<keyword evidence="5 8" id="KW-0863">Zinc-finger</keyword>
<evidence type="ECO:0000256" key="8">
    <source>
        <dbReference type="PROSITE-ProRule" id="PRU00175"/>
    </source>
</evidence>
<feature type="region of interest" description="Disordered" evidence="9">
    <location>
        <begin position="1"/>
        <end position="20"/>
    </location>
</feature>
<comment type="caution">
    <text evidence="11">The sequence shown here is derived from an EMBL/GenBank/DDBJ whole genome shotgun (WGS) entry which is preliminary data.</text>
</comment>
<dbReference type="GO" id="GO:0016567">
    <property type="term" value="P:protein ubiquitination"/>
    <property type="evidence" value="ECO:0007669"/>
    <property type="project" value="UniProtKB-ARBA"/>
</dbReference>
<evidence type="ECO:0000256" key="7">
    <source>
        <dbReference type="ARBA" id="ARBA00022833"/>
    </source>
</evidence>
<dbReference type="InterPro" id="IPR001841">
    <property type="entry name" value="Znf_RING"/>
</dbReference>
<keyword evidence="6" id="KW-0833">Ubl conjugation pathway</keyword>
<evidence type="ECO:0000313" key="11">
    <source>
        <dbReference type="EMBL" id="KAF5739722.1"/>
    </source>
</evidence>
<evidence type="ECO:0000256" key="3">
    <source>
        <dbReference type="ARBA" id="ARBA00022679"/>
    </source>
</evidence>
<feature type="compositionally biased region" description="Acidic residues" evidence="9">
    <location>
        <begin position="86"/>
        <end position="108"/>
    </location>
</feature>
<evidence type="ECO:0000256" key="9">
    <source>
        <dbReference type="SAM" id="MobiDB-lite"/>
    </source>
</evidence>
<dbReference type="InterPro" id="IPR011016">
    <property type="entry name" value="Znf_RING-CH"/>
</dbReference>
<dbReference type="OrthoDB" id="4348522at2759"/>
<keyword evidence="12" id="KW-1185">Reference proteome</keyword>
<evidence type="ECO:0000256" key="4">
    <source>
        <dbReference type="ARBA" id="ARBA00022723"/>
    </source>
</evidence>
<dbReference type="EC" id="2.3.2.27" evidence="2"/>
<dbReference type="GO" id="GO:0005737">
    <property type="term" value="C:cytoplasm"/>
    <property type="evidence" value="ECO:0007669"/>
    <property type="project" value="TreeGrafter"/>
</dbReference>
<dbReference type="PANTHER" id="PTHR15710">
    <property type="entry name" value="E3 UBIQUITIN-PROTEIN LIGASE PRAJA"/>
    <property type="match status" value="1"/>
</dbReference>
<dbReference type="SMART" id="SM00744">
    <property type="entry name" value="RINGv"/>
    <property type="match status" value="1"/>
</dbReference>
<name>A0A7J7D030_TRIWF</name>
<dbReference type="EMBL" id="JAAARO010000012">
    <property type="protein sequence ID" value="KAF5739722.1"/>
    <property type="molecule type" value="Genomic_DNA"/>
</dbReference>
<dbReference type="SUPFAM" id="SSF57850">
    <property type="entry name" value="RING/U-box"/>
    <property type="match status" value="1"/>
</dbReference>
<feature type="domain" description="RING-type" evidence="10">
    <location>
        <begin position="136"/>
        <end position="177"/>
    </location>
</feature>
<dbReference type="GO" id="GO:0008270">
    <property type="term" value="F:zinc ion binding"/>
    <property type="evidence" value="ECO:0007669"/>
    <property type="project" value="UniProtKB-KW"/>
</dbReference>
<organism evidence="11 12">
    <name type="scientific">Tripterygium wilfordii</name>
    <name type="common">Thunder God vine</name>
    <dbReference type="NCBI Taxonomy" id="458696"/>
    <lineage>
        <taxon>Eukaryota</taxon>
        <taxon>Viridiplantae</taxon>
        <taxon>Streptophyta</taxon>
        <taxon>Embryophyta</taxon>
        <taxon>Tracheophyta</taxon>
        <taxon>Spermatophyta</taxon>
        <taxon>Magnoliopsida</taxon>
        <taxon>eudicotyledons</taxon>
        <taxon>Gunneridae</taxon>
        <taxon>Pentapetalae</taxon>
        <taxon>rosids</taxon>
        <taxon>fabids</taxon>
        <taxon>Celastrales</taxon>
        <taxon>Celastraceae</taxon>
        <taxon>Tripterygium</taxon>
    </lineage>
</organism>
<protein>
    <recommendedName>
        <fullName evidence="2">RING-type E3 ubiquitin transferase</fullName>
        <ecNumber evidence="2">2.3.2.27</ecNumber>
    </recommendedName>
</protein>